<dbReference type="Pfam" id="PF11199">
    <property type="entry name" value="DUF2891"/>
    <property type="match status" value="1"/>
</dbReference>
<dbReference type="Proteomes" id="UP000557392">
    <property type="component" value="Unassembled WGS sequence"/>
</dbReference>
<sequence length="333" mass="36673">MTPELAARFGRIALGHVTREYPHKPDHVLEADGDAYSPRTMHPIFYGSFDWHSCVHGFWLLARIRRLFPQLAETAAIDALFAQSFTSENVEVERAYIDRPSARGFERPYGWAWALMLASELSVGGSNTHAATLQPLADAFVERFRDFLPKLLYPVRAGFHANTAFALVLADRYARVAGDEAFRTLLRTRACDWFARDCAAQAWEPGGEDFLSPTLMEALAMQVLLPPEDFAPWFAAFLPDLTARQPAALFIPAQVSDRSDGKLAHLDGLNLSRAWAMRSLSPHVPSRGGKTLETSAGEHLAAAINEVSGDYMGEHWLATFALLALTGTDGAAG</sequence>
<accession>A0A7W6NXK1</accession>
<dbReference type="AlphaFoldDB" id="A0A7W6NXK1"/>
<evidence type="ECO:0008006" key="3">
    <source>
        <dbReference type="Google" id="ProtNLM"/>
    </source>
</evidence>
<evidence type="ECO:0000313" key="1">
    <source>
        <dbReference type="EMBL" id="MBB4099323.1"/>
    </source>
</evidence>
<evidence type="ECO:0000313" key="2">
    <source>
        <dbReference type="Proteomes" id="UP000557392"/>
    </source>
</evidence>
<proteinExistence type="predicted"/>
<organism evidence="1 2">
    <name type="scientific">Sphingomonas kyeonggiensis</name>
    <dbReference type="NCBI Taxonomy" id="1268553"/>
    <lineage>
        <taxon>Bacteria</taxon>
        <taxon>Pseudomonadati</taxon>
        <taxon>Pseudomonadota</taxon>
        <taxon>Alphaproteobacteria</taxon>
        <taxon>Sphingomonadales</taxon>
        <taxon>Sphingomonadaceae</taxon>
        <taxon>Sphingomonas</taxon>
    </lineage>
</organism>
<dbReference type="InterPro" id="IPR021365">
    <property type="entry name" value="DUF2891"/>
</dbReference>
<name>A0A7W6NXK1_9SPHN</name>
<keyword evidence="2" id="KW-1185">Reference proteome</keyword>
<gene>
    <name evidence="1" type="ORF">GGR46_002887</name>
</gene>
<comment type="caution">
    <text evidence="1">The sequence shown here is derived from an EMBL/GenBank/DDBJ whole genome shotgun (WGS) entry which is preliminary data.</text>
</comment>
<dbReference type="EMBL" id="JACIEH010000002">
    <property type="protein sequence ID" value="MBB4099323.1"/>
    <property type="molecule type" value="Genomic_DNA"/>
</dbReference>
<protein>
    <recommendedName>
        <fullName evidence="3">DUF2891 domain-containing protein</fullName>
    </recommendedName>
</protein>
<reference evidence="1 2" key="1">
    <citation type="submission" date="2020-08" db="EMBL/GenBank/DDBJ databases">
        <title>Genomic Encyclopedia of Type Strains, Phase IV (KMG-IV): sequencing the most valuable type-strain genomes for metagenomic binning, comparative biology and taxonomic classification.</title>
        <authorList>
            <person name="Goeker M."/>
        </authorList>
    </citation>
    <scope>NUCLEOTIDE SEQUENCE [LARGE SCALE GENOMIC DNA]</scope>
    <source>
        <strain evidence="1 2">DSM 101806</strain>
    </source>
</reference>